<comment type="caution">
    <text evidence="6">The sequence shown here is derived from an EMBL/GenBank/DDBJ whole genome shotgun (WGS) entry which is preliminary data.</text>
</comment>
<feature type="domain" description="HTH lysR-type" evidence="5">
    <location>
        <begin position="1"/>
        <end position="58"/>
    </location>
</feature>
<dbReference type="PRINTS" id="PR00039">
    <property type="entry name" value="HTHLYSR"/>
</dbReference>
<keyword evidence="7" id="KW-1185">Reference proteome</keyword>
<reference evidence="6" key="1">
    <citation type="submission" date="2020-08" db="EMBL/GenBank/DDBJ databases">
        <title>Genome public.</title>
        <authorList>
            <person name="Liu C."/>
            <person name="Sun Q."/>
        </authorList>
    </citation>
    <scope>NUCLEOTIDE SEQUENCE</scope>
    <source>
        <strain evidence="6">NSJ-52</strain>
    </source>
</reference>
<dbReference type="RefSeq" id="WP_186918720.1">
    <property type="nucleotide sequence ID" value="NZ_JACOPQ010000003.1"/>
</dbReference>
<dbReference type="InterPro" id="IPR036390">
    <property type="entry name" value="WH_DNA-bd_sf"/>
</dbReference>
<dbReference type="Pfam" id="PF00126">
    <property type="entry name" value="HTH_1"/>
    <property type="match status" value="1"/>
</dbReference>
<dbReference type="GO" id="GO:0003700">
    <property type="term" value="F:DNA-binding transcription factor activity"/>
    <property type="evidence" value="ECO:0007669"/>
    <property type="project" value="InterPro"/>
</dbReference>
<dbReference type="AlphaFoldDB" id="A0A8J6JHX0"/>
<dbReference type="Gene3D" id="1.10.10.10">
    <property type="entry name" value="Winged helix-like DNA-binding domain superfamily/Winged helix DNA-binding domain"/>
    <property type="match status" value="1"/>
</dbReference>
<evidence type="ECO:0000256" key="4">
    <source>
        <dbReference type="ARBA" id="ARBA00023163"/>
    </source>
</evidence>
<dbReference type="InterPro" id="IPR005119">
    <property type="entry name" value="LysR_subst-bd"/>
</dbReference>
<dbReference type="SUPFAM" id="SSF53850">
    <property type="entry name" value="Periplasmic binding protein-like II"/>
    <property type="match status" value="1"/>
</dbReference>
<dbReference type="GO" id="GO:0032993">
    <property type="term" value="C:protein-DNA complex"/>
    <property type="evidence" value="ECO:0007669"/>
    <property type="project" value="TreeGrafter"/>
</dbReference>
<dbReference type="InterPro" id="IPR036388">
    <property type="entry name" value="WH-like_DNA-bd_sf"/>
</dbReference>
<evidence type="ECO:0000259" key="5">
    <source>
        <dbReference type="PROSITE" id="PS50931"/>
    </source>
</evidence>
<keyword evidence="3" id="KW-0238">DNA-binding</keyword>
<organism evidence="6 7">
    <name type="scientific">Lawsonibacter faecis</name>
    <dbReference type="NCBI Taxonomy" id="2763052"/>
    <lineage>
        <taxon>Bacteria</taxon>
        <taxon>Bacillati</taxon>
        <taxon>Bacillota</taxon>
        <taxon>Clostridia</taxon>
        <taxon>Eubacteriales</taxon>
        <taxon>Oscillospiraceae</taxon>
        <taxon>Lawsonibacter</taxon>
    </lineage>
</organism>
<comment type="similarity">
    <text evidence="1">Belongs to the LysR transcriptional regulatory family.</text>
</comment>
<dbReference type="PANTHER" id="PTHR30346">
    <property type="entry name" value="TRANSCRIPTIONAL DUAL REGULATOR HCAR-RELATED"/>
    <property type="match status" value="1"/>
</dbReference>
<evidence type="ECO:0000256" key="2">
    <source>
        <dbReference type="ARBA" id="ARBA00023015"/>
    </source>
</evidence>
<dbReference type="Proteomes" id="UP000607645">
    <property type="component" value="Unassembled WGS sequence"/>
</dbReference>
<dbReference type="InterPro" id="IPR000847">
    <property type="entry name" value="LysR_HTH_N"/>
</dbReference>
<dbReference type="PANTHER" id="PTHR30346:SF0">
    <property type="entry name" value="HCA OPERON TRANSCRIPTIONAL ACTIVATOR HCAR"/>
    <property type="match status" value="1"/>
</dbReference>
<dbReference type="SUPFAM" id="SSF46785">
    <property type="entry name" value="Winged helix' DNA-binding domain"/>
    <property type="match status" value="1"/>
</dbReference>
<dbReference type="CDD" id="cd05466">
    <property type="entry name" value="PBP2_LTTR_substrate"/>
    <property type="match status" value="1"/>
</dbReference>
<dbReference type="GO" id="GO:0003677">
    <property type="term" value="F:DNA binding"/>
    <property type="evidence" value="ECO:0007669"/>
    <property type="project" value="UniProtKB-KW"/>
</dbReference>
<evidence type="ECO:0000256" key="1">
    <source>
        <dbReference type="ARBA" id="ARBA00009437"/>
    </source>
</evidence>
<sequence>MRLEQLEFLIAVADSRSITRAAANLFITQPTLSGSMNNLEKELGFAIFRRSQKGVSLTPAGEEVYREAKEILSTVRGWERFSCSQEPLAGTLTIAYTAATSGFLNRIIEGTTHLYPDLHLFFYEFMARSIFQELEEGKCQLGISGIIPAREETYRRDAAKFGWTLDFLCEDAFHIMVSTQNPLSRKDMLDKADLEDLPLAMLPKPYETVSQAYFKPFFPREYPCYLSDRNSIMQLVAENKAAAVFPALSMQNSYFLKESLVRPMLLRDFTLPIRFYLLSPARAGLSRTEEAIVDMIREMDFLA</sequence>
<keyword evidence="4" id="KW-0804">Transcription</keyword>
<gene>
    <name evidence="6" type="ORF">H8S62_05365</name>
</gene>
<evidence type="ECO:0000256" key="3">
    <source>
        <dbReference type="ARBA" id="ARBA00023125"/>
    </source>
</evidence>
<accession>A0A8J6JHX0</accession>
<protein>
    <submittedName>
        <fullName evidence="6">LysR family transcriptional regulator</fullName>
    </submittedName>
</protein>
<dbReference type="EMBL" id="JACOPQ010000003">
    <property type="protein sequence ID" value="MBC5736433.1"/>
    <property type="molecule type" value="Genomic_DNA"/>
</dbReference>
<evidence type="ECO:0000313" key="6">
    <source>
        <dbReference type="EMBL" id="MBC5736433.1"/>
    </source>
</evidence>
<name>A0A8J6JHX0_9FIRM</name>
<dbReference type="PROSITE" id="PS50931">
    <property type="entry name" value="HTH_LYSR"/>
    <property type="match status" value="1"/>
</dbReference>
<proteinExistence type="inferred from homology"/>
<dbReference type="Gene3D" id="3.40.190.10">
    <property type="entry name" value="Periplasmic binding protein-like II"/>
    <property type="match status" value="2"/>
</dbReference>
<dbReference type="FunFam" id="1.10.10.10:FF:000001">
    <property type="entry name" value="LysR family transcriptional regulator"/>
    <property type="match status" value="1"/>
</dbReference>
<keyword evidence="2" id="KW-0805">Transcription regulation</keyword>
<evidence type="ECO:0000313" key="7">
    <source>
        <dbReference type="Proteomes" id="UP000607645"/>
    </source>
</evidence>
<dbReference type="Pfam" id="PF03466">
    <property type="entry name" value="LysR_substrate"/>
    <property type="match status" value="1"/>
</dbReference>